<reference evidence="4 5" key="1">
    <citation type="journal article" date="2013" name="Front. Plant Sci.">
        <title>The Reference Genome of the Halophytic Plant Eutrema salsugineum.</title>
        <authorList>
            <person name="Yang R."/>
            <person name="Jarvis D.E."/>
            <person name="Chen H."/>
            <person name="Beilstein M.A."/>
            <person name="Grimwood J."/>
            <person name="Jenkins J."/>
            <person name="Shu S."/>
            <person name="Prochnik S."/>
            <person name="Xin M."/>
            <person name="Ma C."/>
            <person name="Schmutz J."/>
            <person name="Wing R.A."/>
            <person name="Mitchell-Olds T."/>
            <person name="Schumaker K.S."/>
            <person name="Wang X."/>
        </authorList>
    </citation>
    <scope>NUCLEOTIDE SEQUENCE [LARGE SCALE GENOMIC DNA]</scope>
</reference>
<dbReference type="PANTHER" id="PTHR13068:SF135">
    <property type="entry name" value="TRANSCRIPTION TERMINATION FACTOR MTERF8, CHLOROPLASTIC"/>
    <property type="match status" value="1"/>
</dbReference>
<evidence type="ECO:0000256" key="2">
    <source>
        <dbReference type="ARBA" id="ARBA00022472"/>
    </source>
</evidence>
<keyword evidence="2" id="KW-0805">Transcription regulation</keyword>
<evidence type="ECO:0008006" key="6">
    <source>
        <dbReference type="Google" id="ProtNLM"/>
    </source>
</evidence>
<dbReference type="OMA" id="TEMIIAK"/>
<dbReference type="Gramene" id="ESQ43063">
    <property type="protein sequence ID" value="ESQ43063"/>
    <property type="gene ID" value="EUTSA_v10013278mg"/>
</dbReference>
<keyword evidence="2" id="KW-0804">Transcription</keyword>
<accession>V4LT71</accession>
<dbReference type="SMART" id="SM00733">
    <property type="entry name" value="Mterf"/>
    <property type="match status" value="8"/>
</dbReference>
<name>V4LT71_EUTSA</name>
<keyword evidence="5" id="KW-1185">Reference proteome</keyword>
<gene>
    <name evidence="4" type="ORF">EUTSA_v10013278mg</name>
</gene>
<evidence type="ECO:0000313" key="5">
    <source>
        <dbReference type="Proteomes" id="UP000030689"/>
    </source>
</evidence>
<dbReference type="GO" id="GO:0009507">
    <property type="term" value="C:chloroplast"/>
    <property type="evidence" value="ECO:0007669"/>
    <property type="project" value="EnsemblPlants"/>
</dbReference>
<dbReference type="InterPro" id="IPR038538">
    <property type="entry name" value="MTERF_sf"/>
</dbReference>
<proteinExistence type="inferred from homology"/>
<keyword evidence="2" id="KW-0806">Transcription termination</keyword>
<dbReference type="AlphaFoldDB" id="V4LT71"/>
<dbReference type="GO" id="GO:0006393">
    <property type="term" value="P:termination of mitochondrial transcription"/>
    <property type="evidence" value="ECO:0007669"/>
    <property type="project" value="EnsemblPlants"/>
</dbReference>
<dbReference type="InterPro" id="IPR003690">
    <property type="entry name" value="MTERF"/>
</dbReference>
<evidence type="ECO:0000256" key="1">
    <source>
        <dbReference type="ARBA" id="ARBA00007692"/>
    </source>
</evidence>
<dbReference type="GO" id="GO:0005739">
    <property type="term" value="C:mitochondrion"/>
    <property type="evidence" value="ECO:0007669"/>
    <property type="project" value="GOC"/>
</dbReference>
<evidence type="ECO:0000256" key="3">
    <source>
        <dbReference type="ARBA" id="ARBA00022946"/>
    </source>
</evidence>
<dbReference type="Proteomes" id="UP000030689">
    <property type="component" value="Unassembled WGS sequence"/>
</dbReference>
<dbReference type="GO" id="GO:0015979">
    <property type="term" value="P:photosynthesis"/>
    <property type="evidence" value="ECO:0007669"/>
    <property type="project" value="EnsemblPlants"/>
</dbReference>
<sequence length="515" mass="58730">MVILSLVSCSVSLFSPPISLRLHIPPVTSLCSHGSFPVSTFQAELRPLLFSCLDRRETGLIFRCNCLSSPIECRSQMETLFSLFRAFGFREEETEMIIAKNPDVKSTSLDKIGARIASLQSLKLDGFALQGLIAKCPNLLTSEEFDLVITFLVDELEGRLEPELVERLLAVVDTSFLLSFNQKVRLLIHHGIPKEKISHVLSKVYLNKLLYQKSVEDIERLISFLEPFGGIGIIARRPVILNSDLDSQLIPRVEFIRNLSGEDDFATGTVLRRLPAILSYSVDHMNSHVEFLKSFAGLTSEQVFKIVHVFPNVISTSKERKLRPRLEFLKDCGFDSPGIFKFLSKAPLFLALSEDNLSHKLGLLVKIGYKHRTKELAFAMGAVTRTSSDNMQRVIGLYLSYGLSFEDILAMSTKHPQVLQYNHSSLEEKLEYLIEYMGREVEELLAFPAFLGYKLDSRIKHRYEEKLKSREETSYSFLRKKGRLSPFKKRKTYLHTDSYQNRLFLEATHLKAHQP</sequence>
<organism evidence="4 5">
    <name type="scientific">Eutrema salsugineum</name>
    <name type="common">Saltwater cress</name>
    <name type="synonym">Sisymbrium salsugineum</name>
    <dbReference type="NCBI Taxonomy" id="72664"/>
    <lineage>
        <taxon>Eukaryota</taxon>
        <taxon>Viridiplantae</taxon>
        <taxon>Streptophyta</taxon>
        <taxon>Embryophyta</taxon>
        <taxon>Tracheophyta</taxon>
        <taxon>Spermatophyta</taxon>
        <taxon>Magnoliopsida</taxon>
        <taxon>eudicotyledons</taxon>
        <taxon>Gunneridae</taxon>
        <taxon>Pentapetalae</taxon>
        <taxon>rosids</taxon>
        <taxon>malvids</taxon>
        <taxon>Brassicales</taxon>
        <taxon>Brassicaceae</taxon>
        <taxon>Eutremeae</taxon>
        <taxon>Eutrema</taxon>
    </lineage>
</organism>
<evidence type="ECO:0000313" key="4">
    <source>
        <dbReference type="EMBL" id="ESQ43063.1"/>
    </source>
</evidence>
<dbReference type="STRING" id="72664.V4LT71"/>
<dbReference type="KEGG" id="eus:EUTSA_v10013278mg"/>
<dbReference type="FunFam" id="1.25.70.10:FF:000021">
    <property type="entry name" value="PTAC15"/>
    <property type="match status" value="1"/>
</dbReference>
<dbReference type="Gene3D" id="1.25.70.10">
    <property type="entry name" value="Transcription termination factor 3, mitochondrial"/>
    <property type="match status" value="2"/>
</dbReference>
<keyword evidence="3" id="KW-0809">Transit peptide</keyword>
<dbReference type="eggNOG" id="KOG1267">
    <property type="taxonomic scope" value="Eukaryota"/>
</dbReference>
<dbReference type="PANTHER" id="PTHR13068">
    <property type="entry name" value="CGI-12 PROTEIN-RELATED"/>
    <property type="match status" value="1"/>
</dbReference>
<protein>
    <recommendedName>
        <fullName evidence="6">Transcription termination factor MTERF8, chloroplastic</fullName>
    </recommendedName>
</protein>
<dbReference type="Pfam" id="PF02536">
    <property type="entry name" value="mTERF"/>
    <property type="match status" value="1"/>
</dbReference>
<dbReference type="GO" id="GO:0003729">
    <property type="term" value="F:mRNA binding"/>
    <property type="evidence" value="ECO:0007669"/>
    <property type="project" value="EnsemblPlants"/>
</dbReference>
<comment type="similarity">
    <text evidence="1">Belongs to the mTERF family.</text>
</comment>
<dbReference type="EMBL" id="KI517464">
    <property type="protein sequence ID" value="ESQ43063.1"/>
    <property type="molecule type" value="Genomic_DNA"/>
</dbReference>